<dbReference type="EMBL" id="MW390536">
    <property type="protein sequence ID" value="QRG44247.1"/>
    <property type="molecule type" value="Genomic_DNA"/>
</dbReference>
<organism evidence="1">
    <name type="scientific">Escherichia coli</name>
    <dbReference type="NCBI Taxonomy" id="562"/>
    <lineage>
        <taxon>Bacteria</taxon>
        <taxon>Pseudomonadati</taxon>
        <taxon>Pseudomonadota</taxon>
        <taxon>Gammaproteobacteria</taxon>
        <taxon>Enterobacterales</taxon>
        <taxon>Enterobacteriaceae</taxon>
        <taxon>Escherichia</taxon>
    </lineage>
</organism>
<dbReference type="Gene3D" id="3.40.1350.10">
    <property type="match status" value="1"/>
</dbReference>
<reference evidence="1" key="1">
    <citation type="journal article" date="2021" name="Sci. Rep.">
        <title>Antibiotic resistance plasmid composition and architecture in Escherichia coli isolates from meat.</title>
        <authorList>
            <person name="Darphorn T.S."/>
            <person name="Bel K."/>
            <person name="Koenders-van Sint Anneland B.B."/>
            <person name="Brul S."/>
            <person name="Ter Kuile B.H."/>
        </authorList>
    </citation>
    <scope>NUCLEOTIDE SEQUENCE</scope>
    <source>
        <strain evidence="1">ESBL3231</strain>
    </source>
</reference>
<name>A0A890DHZ3_ECOLX</name>
<accession>A0A890DHZ3</accession>
<dbReference type="InterPro" id="IPR011856">
    <property type="entry name" value="tRNA_endonuc-like_dom_sf"/>
</dbReference>
<protein>
    <submittedName>
        <fullName evidence="1">Phage protein</fullName>
    </submittedName>
</protein>
<evidence type="ECO:0000313" key="1">
    <source>
        <dbReference type="EMBL" id="QRG44247.1"/>
    </source>
</evidence>
<sequence>MLRFTEEEFQAFSERRNKGRSRPKTKKDPFLSLAPVKEVSPHAKALAALAKNPDLRDGNCEHFEQVFIFDYFERKHPDIYELLHATPNGGKRSKATAGKMKAEGQKKGYPDMSLDKACGIYHGMRIELKEPNGKAPTKEQIAWMRRLREEGYYVVLAYGAEQAITAILEYISLKKGEAIEHCIERRQVVVCCLK</sequence>
<dbReference type="GO" id="GO:0003676">
    <property type="term" value="F:nucleic acid binding"/>
    <property type="evidence" value="ECO:0007669"/>
    <property type="project" value="InterPro"/>
</dbReference>
<geneLocation type="plasmid" evidence="1">
    <name>pESBL3231-p0111</name>
</geneLocation>
<proteinExistence type="predicted"/>
<dbReference type="AlphaFoldDB" id="A0A890DHZ3"/>
<keyword evidence="1" id="KW-0614">Plasmid</keyword>